<sequence>MRKINNIIIKETNEQYFGNSVLLIFLITETTSLFSQNRYFSLGILLYELLKGRQLPFRGYNAQDLLKDIETKLKSIISYQQQLITFKLIDVSRKQIALQMKNQDQVQKICQLKSINFERMLNQCKKRTSQQKRLDVNHISRKKQHLNSINYFILIIKKIKFYIELQMGNQICWCYADEQEPTASQNYQNINQTIQDDQQNISLQLNKKQQEIKIEPGDQNILNKFGKSNINSQRENELPLNNFILSKIKQKDIKYEPQIIHFNDPLSNIVSTWFQSAIAQTKFIQNIHISEKLKNNNFDQEIRNKEDLQTLICLKWCVVDYFKEQKIPENVIIRKCFKMFYKAVHYCINFKKLFLENQSNDCKENIQLYLNLYQYFQRIMNTFAKKYEIYVNIMQQMYKNQFNFINQFKQYPFFQVIGYMMRFWCQIMLSDDVQNKLNNNFQSLLKSDNQILIYQYVIYALDVNINEYNVHWIGHRKNFKYEKRLLIQKPFVEDQQQKSEYSICIDHLELAYLKNQYPLWYFQFEIEYKIIKSKFINLLKNMKYNKEIQIDSNLKKQILDSELLEQSEEQQNSLKQNNSCEFKQQSDQNYENQLITLKNDFSDNCQSLDETDELLKKKKRLSYISTESSYQESIDAQTNFSSFNKQKLSDLKTELINIEKKFQEREFILQQRAKKLKLKPDEQIEWLNYFAKTSFDKIPDSKFQLKEYIKQILNKLSEQDNYYKQQLQDFI</sequence>
<proteinExistence type="predicted"/>
<keyword evidence="2" id="KW-1185">Reference proteome</keyword>
<organism evidence="1 2">
    <name type="scientific">Paramecium sonneborni</name>
    <dbReference type="NCBI Taxonomy" id="65129"/>
    <lineage>
        <taxon>Eukaryota</taxon>
        <taxon>Sar</taxon>
        <taxon>Alveolata</taxon>
        <taxon>Ciliophora</taxon>
        <taxon>Intramacronucleata</taxon>
        <taxon>Oligohymenophorea</taxon>
        <taxon>Peniculida</taxon>
        <taxon>Parameciidae</taxon>
        <taxon>Paramecium</taxon>
    </lineage>
</organism>
<protein>
    <recommendedName>
        <fullName evidence="3">Protein kinase domain-containing protein</fullName>
    </recommendedName>
</protein>
<evidence type="ECO:0000313" key="1">
    <source>
        <dbReference type="EMBL" id="CAD8052388.1"/>
    </source>
</evidence>
<accession>A0A8S1KBG4</accession>
<evidence type="ECO:0008006" key="3">
    <source>
        <dbReference type="Google" id="ProtNLM"/>
    </source>
</evidence>
<dbReference type="EMBL" id="CAJJDN010000006">
    <property type="protein sequence ID" value="CAD8052388.1"/>
    <property type="molecule type" value="Genomic_DNA"/>
</dbReference>
<dbReference type="Proteomes" id="UP000692954">
    <property type="component" value="Unassembled WGS sequence"/>
</dbReference>
<dbReference type="OrthoDB" id="319621at2759"/>
<name>A0A8S1KBG4_9CILI</name>
<dbReference type="AlphaFoldDB" id="A0A8S1KBG4"/>
<evidence type="ECO:0000313" key="2">
    <source>
        <dbReference type="Proteomes" id="UP000692954"/>
    </source>
</evidence>
<comment type="caution">
    <text evidence="1">The sequence shown here is derived from an EMBL/GenBank/DDBJ whole genome shotgun (WGS) entry which is preliminary data.</text>
</comment>
<gene>
    <name evidence="1" type="ORF">PSON_ATCC_30995.1.T0060429</name>
</gene>
<reference evidence="1" key="1">
    <citation type="submission" date="2021-01" db="EMBL/GenBank/DDBJ databases">
        <authorList>
            <consortium name="Genoscope - CEA"/>
            <person name="William W."/>
        </authorList>
    </citation>
    <scope>NUCLEOTIDE SEQUENCE</scope>
</reference>